<dbReference type="Gene3D" id="2.40.50.100">
    <property type="match status" value="2"/>
</dbReference>
<accession>A0A4Q9VTG1</accession>
<dbReference type="PANTHER" id="PTHR30386:SF27">
    <property type="entry name" value="MEMBRANE FUSION PROTEIN (MFP) FAMILY PROTEIN"/>
    <property type="match status" value="1"/>
</dbReference>
<comment type="similarity">
    <text evidence="2 7">Belongs to the membrane fusion protein (MFP) (TC 8.A.1) family.</text>
</comment>
<keyword evidence="3 7" id="KW-0813">Transport</keyword>
<dbReference type="PROSITE" id="PS00543">
    <property type="entry name" value="HLYD_FAMILY"/>
    <property type="match status" value="1"/>
</dbReference>
<dbReference type="InterPro" id="IPR006144">
    <property type="entry name" value="Secretion_HlyD_CS"/>
</dbReference>
<keyword evidence="6" id="KW-0472">Membrane</keyword>
<sequence length="477" mass="50728">MAVNPVRRPPLRLVGTPEEASLERAFLPAALEVMETPPNPLGRRILLAVSLAAFAALGWAIVGEVDIVAVASGKIVAHTRTVVVQPVETATIEAVLIRDGQTVAAGDPLIELDKTAARAERDHAETDLVAARLDEARLTAFLDGNSAADFSTIAAATANDRERARTQLAAQVAALAAQVAGLDAESRQRTAERVSLELTVDKLKQTLPLVEQLAQIHGAAAALGNSSIPLKLQSQQQMIDMRSELEITGAKVAALDAAIVGIARRREAALAQSRVEAMNERARAVDRIRIASEALTKATRRLDLATLRAPMDGTVQQLRPAAVGSVVTPAQQLLSIVPAVSGIAIEAVLENRDVGFISAGQSVELKIDAFPFTRYGLMRGKVVSIDRDAEATVGDGATRAGGERTADQTDWVQGSERLRYTVHIALVDPGSFEVDGRPAALLPGMAVKAEIATGHRRLIDFLLSPLREIGHDAVRER</sequence>
<keyword evidence="4" id="KW-0812">Transmembrane</keyword>
<keyword evidence="7" id="KW-1003">Cell membrane</keyword>
<evidence type="ECO:0000256" key="1">
    <source>
        <dbReference type="ARBA" id="ARBA00004167"/>
    </source>
</evidence>
<evidence type="ECO:0000256" key="2">
    <source>
        <dbReference type="ARBA" id="ARBA00009477"/>
    </source>
</evidence>
<keyword evidence="10" id="KW-1185">Reference proteome</keyword>
<dbReference type="InterPro" id="IPR010129">
    <property type="entry name" value="T1SS_HlyD"/>
</dbReference>
<evidence type="ECO:0000256" key="7">
    <source>
        <dbReference type="RuleBase" id="RU365093"/>
    </source>
</evidence>
<dbReference type="InterPro" id="IPR050739">
    <property type="entry name" value="MFP"/>
</dbReference>
<dbReference type="PRINTS" id="PR01490">
    <property type="entry name" value="RTXTOXIND"/>
</dbReference>
<evidence type="ECO:0000259" key="8">
    <source>
        <dbReference type="Pfam" id="PF25988"/>
    </source>
</evidence>
<dbReference type="GO" id="GO:0005886">
    <property type="term" value="C:plasma membrane"/>
    <property type="evidence" value="ECO:0007669"/>
    <property type="project" value="UniProtKB-SubCell"/>
</dbReference>
<keyword evidence="7" id="KW-0997">Cell inner membrane</keyword>
<name>A0A4Q9VTG1_9HYPH</name>
<comment type="subcellular location">
    <subcellularLocation>
        <location evidence="7">Cell inner membrane</location>
        <topology evidence="7">Single-pass membrane protein</topology>
    </subcellularLocation>
    <subcellularLocation>
        <location evidence="1">Membrane</location>
        <topology evidence="1">Single-pass membrane protein</topology>
    </subcellularLocation>
</comment>
<evidence type="ECO:0000313" key="9">
    <source>
        <dbReference type="EMBL" id="TBW38996.1"/>
    </source>
</evidence>
<evidence type="ECO:0000256" key="6">
    <source>
        <dbReference type="ARBA" id="ARBA00023136"/>
    </source>
</evidence>
<feature type="domain" description="CyaD-like alpha-helical hairpin" evidence="8">
    <location>
        <begin position="113"/>
        <end position="303"/>
    </location>
</feature>
<evidence type="ECO:0000313" key="10">
    <source>
        <dbReference type="Proteomes" id="UP000292781"/>
    </source>
</evidence>
<keyword evidence="5" id="KW-1133">Transmembrane helix</keyword>
<evidence type="ECO:0000256" key="5">
    <source>
        <dbReference type="ARBA" id="ARBA00022989"/>
    </source>
</evidence>
<dbReference type="GO" id="GO:0009306">
    <property type="term" value="P:protein secretion"/>
    <property type="evidence" value="ECO:0007669"/>
    <property type="project" value="InterPro"/>
</dbReference>
<dbReference type="PANTHER" id="PTHR30386">
    <property type="entry name" value="MEMBRANE FUSION SUBUNIT OF EMRAB-TOLC MULTIDRUG EFFLUX PUMP"/>
    <property type="match status" value="1"/>
</dbReference>
<dbReference type="InterPro" id="IPR059040">
    <property type="entry name" value="HH_CyaD-like"/>
</dbReference>
<dbReference type="SUPFAM" id="SSF111369">
    <property type="entry name" value="HlyD-like secretion proteins"/>
    <property type="match status" value="1"/>
</dbReference>
<proteinExistence type="inferred from homology"/>
<dbReference type="AlphaFoldDB" id="A0A4Q9VTG1"/>
<dbReference type="OrthoDB" id="9810980at2"/>
<organism evidence="9 10">
    <name type="scientific">Siculibacillus lacustris</name>
    <dbReference type="NCBI Taxonomy" id="1549641"/>
    <lineage>
        <taxon>Bacteria</taxon>
        <taxon>Pseudomonadati</taxon>
        <taxon>Pseudomonadota</taxon>
        <taxon>Alphaproteobacteria</taxon>
        <taxon>Hyphomicrobiales</taxon>
        <taxon>Ancalomicrobiaceae</taxon>
        <taxon>Siculibacillus</taxon>
    </lineage>
</organism>
<dbReference type="RefSeq" id="WP_131307864.1">
    <property type="nucleotide sequence ID" value="NZ_SJFN01000009.1"/>
</dbReference>
<dbReference type="Gene3D" id="1.10.287.470">
    <property type="entry name" value="Helix hairpin bin"/>
    <property type="match status" value="1"/>
</dbReference>
<evidence type="ECO:0000256" key="3">
    <source>
        <dbReference type="ARBA" id="ARBA00022448"/>
    </source>
</evidence>
<dbReference type="Gene3D" id="2.40.30.170">
    <property type="match status" value="1"/>
</dbReference>
<reference evidence="9 10" key="1">
    <citation type="submission" date="2019-02" db="EMBL/GenBank/DDBJ databases">
        <title>Siculibacillus lacustris gen. nov., sp. nov., a new rosette-forming bacterium isolated from a freshwater crater lake (Lake St. Ana, Romania).</title>
        <authorList>
            <person name="Felfoldi T."/>
            <person name="Marton Z."/>
            <person name="Szabo A."/>
            <person name="Mentes A."/>
            <person name="Boka K."/>
            <person name="Marialigeti K."/>
            <person name="Mathe I."/>
            <person name="Koncz M."/>
            <person name="Schumann P."/>
            <person name="Toth E."/>
        </authorList>
    </citation>
    <scope>NUCLEOTIDE SEQUENCE [LARGE SCALE GENOMIC DNA]</scope>
    <source>
        <strain evidence="9 10">SA-279</strain>
    </source>
</reference>
<comment type="caution">
    <text evidence="9">The sequence shown here is derived from an EMBL/GenBank/DDBJ whole genome shotgun (WGS) entry which is preliminary data.</text>
</comment>
<dbReference type="Pfam" id="PF25988">
    <property type="entry name" value="HH_CyaD"/>
    <property type="match status" value="1"/>
</dbReference>
<dbReference type="Proteomes" id="UP000292781">
    <property type="component" value="Unassembled WGS sequence"/>
</dbReference>
<protein>
    <recommendedName>
        <fullName evidence="7">Membrane fusion protein (MFP) family protein</fullName>
    </recommendedName>
</protein>
<dbReference type="NCBIfam" id="TIGR01843">
    <property type="entry name" value="type_I_hlyD"/>
    <property type="match status" value="1"/>
</dbReference>
<evidence type="ECO:0000256" key="4">
    <source>
        <dbReference type="ARBA" id="ARBA00022692"/>
    </source>
</evidence>
<dbReference type="EMBL" id="SJFN01000009">
    <property type="protein sequence ID" value="TBW38996.1"/>
    <property type="molecule type" value="Genomic_DNA"/>
</dbReference>
<gene>
    <name evidence="9" type="ORF">EYW49_07650</name>
</gene>